<feature type="domain" description="Polyphosphate kinase C-terminal" evidence="1">
    <location>
        <begin position="251"/>
        <end position="419"/>
    </location>
</feature>
<dbReference type="Pfam" id="PF13090">
    <property type="entry name" value="PP_kinase_C"/>
    <property type="match status" value="1"/>
</dbReference>
<dbReference type="EMBL" id="DSUT01000102">
    <property type="protein sequence ID" value="HGK28298.1"/>
    <property type="molecule type" value="Genomic_DNA"/>
</dbReference>
<dbReference type="CDD" id="cd09168">
    <property type="entry name" value="PLDc_PaPPK1_C2_like"/>
    <property type="match status" value="1"/>
</dbReference>
<gene>
    <name evidence="2" type="ORF">ENS41_05015</name>
</gene>
<evidence type="ECO:0000313" key="2">
    <source>
        <dbReference type="EMBL" id="HGK28298.1"/>
    </source>
</evidence>
<evidence type="ECO:0000259" key="1">
    <source>
        <dbReference type="Pfam" id="PF13090"/>
    </source>
</evidence>
<dbReference type="SUPFAM" id="SSF56024">
    <property type="entry name" value="Phospholipase D/nuclease"/>
    <property type="match status" value="1"/>
</dbReference>
<dbReference type="PANTHER" id="PTHR30218">
    <property type="entry name" value="POLYPHOSPHATE KINASE"/>
    <property type="match status" value="1"/>
</dbReference>
<dbReference type="GO" id="GO:0008976">
    <property type="term" value="F:polyphosphate kinase activity"/>
    <property type="evidence" value="ECO:0007669"/>
    <property type="project" value="InterPro"/>
</dbReference>
<proteinExistence type="predicted"/>
<dbReference type="AlphaFoldDB" id="A0A7C4GGM6"/>
<name>A0A7C4GGM6_UNCW3</name>
<dbReference type="GO" id="GO:0006799">
    <property type="term" value="P:polyphosphate biosynthetic process"/>
    <property type="evidence" value="ECO:0007669"/>
    <property type="project" value="InterPro"/>
</dbReference>
<sequence length="449" mass="50496">MRRVAFSDTNWSQWLARLVDSRAVFFPALVEGKVHWWRLQPAALKTAGVEPTPAFREVRAAEPVKSFFFAPAEKVATFPEKFEPGAAERRVLLGVKGCDLTALRVHDRMFLSGEFADPFYRQRRENTVVIAADCPAPIDSCFCNLVGGKPFAEEGADLTLALIDGMFLLEVLSDAGEELLQVGSDLFQPATEGLVQKRNEEREGAVRRLAEVNPKALRDDLPKALAARETGHLGLNILTGYSEAVGWNKLTTEPGLLKQRFLELIEREMRVATPEQPGLIMAKINSLQDREIISALYRASQTNVRIKLNVRGICCLVPGVPGVSDNIEVRSIVDRFLEHARVFYFANGGHEEMYLSSADWMQRNLDRRFETIFPVQSAEQRARLLHILDVFFTDNVKAWTLQSDGEYQRVRTDGPPIRAQEVFYREAVAAVRDVPARGPKYQVLKAPQD</sequence>
<dbReference type="InterPro" id="IPR003414">
    <property type="entry name" value="PP_kinase"/>
</dbReference>
<dbReference type="InterPro" id="IPR025200">
    <property type="entry name" value="PPK_C_dom2"/>
</dbReference>
<accession>A0A7C4GGM6</accession>
<reference evidence="2" key="1">
    <citation type="journal article" date="2020" name="mSystems">
        <title>Genome- and Community-Level Interaction Insights into Carbon Utilization and Element Cycling Functions of Hydrothermarchaeota in Hydrothermal Sediment.</title>
        <authorList>
            <person name="Zhou Z."/>
            <person name="Liu Y."/>
            <person name="Xu W."/>
            <person name="Pan J."/>
            <person name="Luo Z.H."/>
            <person name="Li M."/>
        </authorList>
    </citation>
    <scope>NUCLEOTIDE SEQUENCE [LARGE SCALE GENOMIC DNA]</scope>
    <source>
        <strain evidence="2">SpSt-488</strain>
    </source>
</reference>
<comment type="caution">
    <text evidence="2">The sequence shown here is derived from an EMBL/GenBank/DDBJ whole genome shotgun (WGS) entry which is preliminary data.</text>
</comment>
<protein>
    <recommendedName>
        <fullName evidence="1">Polyphosphate kinase C-terminal domain-containing protein</fullName>
    </recommendedName>
</protein>
<organism evidence="2">
    <name type="scientific">candidate division WOR-3 bacterium</name>
    <dbReference type="NCBI Taxonomy" id="2052148"/>
    <lineage>
        <taxon>Bacteria</taxon>
        <taxon>Bacteria division WOR-3</taxon>
    </lineage>
</organism>
<dbReference type="Gene3D" id="3.30.870.10">
    <property type="entry name" value="Endonuclease Chain A"/>
    <property type="match status" value="1"/>
</dbReference>
<dbReference type="PANTHER" id="PTHR30218:SF0">
    <property type="entry name" value="POLYPHOSPHATE KINASE"/>
    <property type="match status" value="1"/>
</dbReference>
<dbReference type="GO" id="GO:0009358">
    <property type="term" value="C:polyphosphate kinase complex"/>
    <property type="evidence" value="ECO:0007669"/>
    <property type="project" value="InterPro"/>
</dbReference>